<reference evidence="3" key="1">
    <citation type="submission" date="2020-05" db="EMBL/GenBank/DDBJ databases">
        <authorList>
            <person name="Chiriac C."/>
            <person name="Salcher M."/>
            <person name="Ghai R."/>
            <person name="Kavagutti S V."/>
        </authorList>
    </citation>
    <scope>NUCLEOTIDE SEQUENCE</scope>
</reference>
<protein>
    <recommendedName>
        <fullName evidence="1">DUF6378 domain-containing protein</fullName>
    </recommendedName>
</protein>
<evidence type="ECO:0000313" key="4">
    <source>
        <dbReference type="EMBL" id="CAB5078983.1"/>
    </source>
</evidence>
<feature type="domain" description="DUF6378" evidence="1">
    <location>
        <begin position="5"/>
        <end position="80"/>
    </location>
</feature>
<gene>
    <name evidence="4" type="ORF">UFOVP145_24</name>
    <name evidence="2" type="ORF">UFOVP4_50</name>
    <name evidence="3" type="ORF">UFOVP64_10</name>
</gene>
<dbReference type="EMBL" id="LR796136">
    <property type="protein sequence ID" value="CAB4120992.1"/>
    <property type="molecule type" value="Genomic_DNA"/>
</dbReference>
<dbReference type="Pfam" id="PF19905">
    <property type="entry name" value="DUF6378"/>
    <property type="match status" value="1"/>
</dbReference>
<name>A0A6J5T9I5_9CAUD</name>
<accession>A0A6J5T9I5</accession>
<organism evidence="3">
    <name type="scientific">uncultured Caudovirales phage</name>
    <dbReference type="NCBI Taxonomy" id="2100421"/>
    <lineage>
        <taxon>Viruses</taxon>
        <taxon>Duplodnaviria</taxon>
        <taxon>Heunggongvirae</taxon>
        <taxon>Uroviricota</taxon>
        <taxon>Caudoviricetes</taxon>
        <taxon>Peduoviridae</taxon>
        <taxon>Maltschvirus</taxon>
        <taxon>Maltschvirus maltsch</taxon>
    </lineage>
</organism>
<proteinExistence type="predicted"/>
<dbReference type="EMBL" id="LR797822">
    <property type="protein sequence ID" value="CAB4241241.1"/>
    <property type="molecule type" value="Genomic_DNA"/>
</dbReference>
<dbReference type="EMBL" id="LR798189">
    <property type="protein sequence ID" value="CAB5078983.1"/>
    <property type="molecule type" value="Genomic_DNA"/>
</dbReference>
<evidence type="ECO:0000313" key="3">
    <source>
        <dbReference type="EMBL" id="CAB4241241.1"/>
    </source>
</evidence>
<sequence>MEIENILAERAERYGQFERLSTIAQRLKAVMFHYRKREDLSHSQAEALDMIANKLARILNGDADYTDSWDDIAGYAKLVADHLRATAVR</sequence>
<evidence type="ECO:0000313" key="2">
    <source>
        <dbReference type="EMBL" id="CAB4120992.1"/>
    </source>
</evidence>
<dbReference type="InterPro" id="IPR045958">
    <property type="entry name" value="DUF6378"/>
</dbReference>
<evidence type="ECO:0000259" key="1">
    <source>
        <dbReference type="Pfam" id="PF19905"/>
    </source>
</evidence>